<dbReference type="GeneID" id="15805842"/>
<keyword evidence="2" id="KW-1185">Reference proteome</keyword>
<reference evidence="1 2" key="1">
    <citation type="journal article" date="2012" name="BMC Genomics">
        <title>Comparative genomic analysis and phylogenetic position of Theileria equi.</title>
        <authorList>
            <person name="Kappmeyer L.S."/>
            <person name="Thiagarajan M."/>
            <person name="Herndon D.R."/>
            <person name="Ramsay J.D."/>
            <person name="Caler E."/>
            <person name="Djikeng A."/>
            <person name="Gillespie J.J."/>
            <person name="Lau A.O."/>
            <person name="Roalson E.H."/>
            <person name="Silva J.C."/>
            <person name="Silva M.G."/>
            <person name="Suarez C.E."/>
            <person name="Ueti M.W."/>
            <person name="Nene V.M."/>
            <person name="Mealey R.H."/>
            <person name="Knowles D.P."/>
            <person name="Brayton K.A."/>
        </authorList>
    </citation>
    <scope>NUCLEOTIDE SEQUENCE [LARGE SCALE GENOMIC DNA]</scope>
    <source>
        <strain evidence="1 2">WA</strain>
    </source>
</reference>
<accession>L0B368</accession>
<dbReference type="OrthoDB" id="10329898at2759"/>
<dbReference type="Proteomes" id="UP000031512">
    <property type="component" value="Chromosome 3"/>
</dbReference>
<name>L0B368_THEEQ</name>
<dbReference type="eggNOG" id="ENOG502QXPD">
    <property type="taxonomic scope" value="Eukaryota"/>
</dbReference>
<dbReference type="VEuPathDB" id="PiroplasmaDB:BEWA_010880"/>
<dbReference type="AlphaFoldDB" id="L0B368"/>
<dbReference type="RefSeq" id="XP_004831337.1">
    <property type="nucleotide sequence ID" value="XM_004831280.1"/>
</dbReference>
<evidence type="ECO:0000313" key="1">
    <source>
        <dbReference type="EMBL" id="AFZ81671.1"/>
    </source>
</evidence>
<gene>
    <name evidence="1" type="ORF">BEWA_010880</name>
</gene>
<protein>
    <submittedName>
        <fullName evidence="1">Uncharacterized protein</fullName>
    </submittedName>
</protein>
<dbReference type="EMBL" id="CP001670">
    <property type="protein sequence ID" value="AFZ81671.1"/>
    <property type="molecule type" value="Genomic_DNA"/>
</dbReference>
<organism evidence="1 2">
    <name type="scientific">Theileria equi strain WA</name>
    <dbReference type="NCBI Taxonomy" id="1537102"/>
    <lineage>
        <taxon>Eukaryota</taxon>
        <taxon>Sar</taxon>
        <taxon>Alveolata</taxon>
        <taxon>Apicomplexa</taxon>
        <taxon>Aconoidasida</taxon>
        <taxon>Piroplasmida</taxon>
        <taxon>Theileriidae</taxon>
        <taxon>Theileria</taxon>
    </lineage>
</organism>
<proteinExistence type="predicted"/>
<dbReference type="KEGG" id="beq:BEWA_010880"/>
<evidence type="ECO:0000313" key="2">
    <source>
        <dbReference type="Proteomes" id="UP000031512"/>
    </source>
</evidence>
<sequence>MKKDKILDDIQIVETFSNCDSFDNLDRLGCGVHLTIPSGEIETKEFVKEIECHECSHSSLTNNTQSISTCKDIYCKMKISNLEAMVRLLEMQNSQLIVNMCALYNTMVQHIENLEKANK</sequence>